<reference evidence="3" key="1">
    <citation type="submission" date="2024-07" db="EMBL/GenBank/DDBJ databases">
        <authorList>
            <person name="Yu S.T."/>
        </authorList>
    </citation>
    <scope>NUCLEOTIDE SEQUENCE</scope>
    <source>
        <strain evidence="3">R44</strain>
    </source>
</reference>
<keyword evidence="1" id="KW-0175">Coiled coil</keyword>
<dbReference type="GO" id="GO:0015666">
    <property type="term" value="F:restriction endodeoxyribonuclease activity"/>
    <property type="evidence" value="ECO:0007669"/>
    <property type="project" value="TreeGrafter"/>
</dbReference>
<dbReference type="InterPro" id="IPR052906">
    <property type="entry name" value="Type_IV_Methyl-Rstrct_Enzyme"/>
</dbReference>
<evidence type="ECO:0000256" key="1">
    <source>
        <dbReference type="SAM" id="Coils"/>
    </source>
</evidence>
<proteinExistence type="predicted"/>
<dbReference type="SUPFAM" id="SSF52980">
    <property type="entry name" value="Restriction endonuclease-like"/>
    <property type="match status" value="1"/>
</dbReference>
<dbReference type="EMBL" id="CP163444">
    <property type="protein sequence ID" value="XDQ76246.1"/>
    <property type="molecule type" value="Genomic_DNA"/>
</dbReference>
<evidence type="ECO:0000259" key="2">
    <source>
        <dbReference type="Pfam" id="PF04471"/>
    </source>
</evidence>
<protein>
    <submittedName>
        <fullName evidence="3">Restriction endonuclease</fullName>
    </submittedName>
</protein>
<dbReference type="PANTHER" id="PTHR30015:SF6">
    <property type="entry name" value="SLL1429 PROTEIN"/>
    <property type="match status" value="1"/>
</dbReference>
<feature type="domain" description="Restriction endonuclease type IV Mrr" evidence="2">
    <location>
        <begin position="195"/>
        <end position="308"/>
    </location>
</feature>
<dbReference type="Pfam" id="PF04471">
    <property type="entry name" value="Mrr_cat"/>
    <property type="match status" value="1"/>
</dbReference>
<dbReference type="AlphaFoldDB" id="A0AB39T918"/>
<dbReference type="PANTHER" id="PTHR30015">
    <property type="entry name" value="MRR RESTRICTION SYSTEM PROTEIN"/>
    <property type="match status" value="1"/>
</dbReference>
<keyword evidence="3" id="KW-0255">Endonuclease</keyword>
<dbReference type="InterPro" id="IPR011335">
    <property type="entry name" value="Restrct_endonuc-II-like"/>
</dbReference>
<organism evidence="3">
    <name type="scientific">Streptomyces sp. R44</name>
    <dbReference type="NCBI Taxonomy" id="3238633"/>
    <lineage>
        <taxon>Bacteria</taxon>
        <taxon>Bacillati</taxon>
        <taxon>Actinomycetota</taxon>
        <taxon>Actinomycetes</taxon>
        <taxon>Kitasatosporales</taxon>
        <taxon>Streptomycetaceae</taxon>
        <taxon>Streptomyces</taxon>
    </lineage>
</organism>
<dbReference type="GO" id="GO:0003677">
    <property type="term" value="F:DNA binding"/>
    <property type="evidence" value="ECO:0007669"/>
    <property type="project" value="InterPro"/>
</dbReference>
<dbReference type="InterPro" id="IPR007560">
    <property type="entry name" value="Restrct_endonuc_IV_Mrr"/>
</dbReference>
<keyword evidence="3" id="KW-0540">Nuclease</keyword>
<keyword evidence="3" id="KW-0378">Hydrolase</keyword>
<accession>A0AB39T918</accession>
<gene>
    <name evidence="3" type="ORF">AB5J54_39580</name>
</gene>
<evidence type="ECO:0000313" key="3">
    <source>
        <dbReference type="EMBL" id="XDQ76246.1"/>
    </source>
</evidence>
<dbReference type="Gene3D" id="3.40.1350.10">
    <property type="match status" value="1"/>
</dbReference>
<name>A0AB39T918_9ACTN</name>
<dbReference type="RefSeq" id="WP_369148823.1">
    <property type="nucleotide sequence ID" value="NZ_CP163444.1"/>
</dbReference>
<dbReference type="GO" id="GO:0009307">
    <property type="term" value="P:DNA restriction-modification system"/>
    <property type="evidence" value="ECO:0007669"/>
    <property type="project" value="InterPro"/>
</dbReference>
<sequence>MNVREPSADEVRPAPERTVRHLLESAREQATQLTLEAAFAWMTEGRLAYDLVADWRGLQEEANAELDRCCTALRGLRNATTPQDTVRYGRCAAEAILAGELRELVSRTKKAVAWSEQARDAVMADLGRLVRERRTEFPSAKAAPLGELLEELARARADLARSLETYREEMRELSLEEERRQEFLRSDGSVSLEEIRDLSSRGFEELIASLLERDGCEVRRTHGGAGDRGADVIAVGGNGERIVVQCKLRRKPGAAIGVVDVQTFNGTARPDHRATHPLMVTNARFTAQAEAAAARYGITLMDRSALRVWATFGKPLVFAVA</sequence>
<dbReference type="InterPro" id="IPR011856">
    <property type="entry name" value="tRNA_endonuc-like_dom_sf"/>
</dbReference>
<feature type="coiled-coil region" evidence="1">
    <location>
        <begin position="145"/>
        <end position="176"/>
    </location>
</feature>